<name>A0A0W8FSM4_9ZZZZ</name>
<evidence type="ECO:0000313" key="1">
    <source>
        <dbReference type="EMBL" id="KUG23793.1"/>
    </source>
</evidence>
<dbReference type="AlphaFoldDB" id="A0A0W8FSM4"/>
<dbReference type="InterPro" id="IPR010181">
    <property type="entry name" value="CGCAxxGCC_motif"/>
</dbReference>
<evidence type="ECO:0008006" key="2">
    <source>
        <dbReference type="Google" id="ProtNLM"/>
    </source>
</evidence>
<comment type="caution">
    <text evidence="1">The sequence shown here is derived from an EMBL/GenBank/DDBJ whole genome shotgun (WGS) entry which is preliminary data.</text>
</comment>
<accession>A0A0W8FSM4</accession>
<dbReference type="EMBL" id="LNQE01000886">
    <property type="protein sequence ID" value="KUG23793.1"/>
    <property type="molecule type" value="Genomic_DNA"/>
</dbReference>
<organism evidence="1">
    <name type="scientific">hydrocarbon metagenome</name>
    <dbReference type="NCBI Taxonomy" id="938273"/>
    <lineage>
        <taxon>unclassified sequences</taxon>
        <taxon>metagenomes</taxon>
        <taxon>ecological metagenomes</taxon>
    </lineage>
</organism>
<reference evidence="1" key="1">
    <citation type="journal article" date="2015" name="Proc. Natl. Acad. Sci. U.S.A.">
        <title>Networks of energetic and metabolic interactions define dynamics in microbial communities.</title>
        <authorList>
            <person name="Embree M."/>
            <person name="Liu J.K."/>
            <person name="Al-Bassam M.M."/>
            <person name="Zengler K."/>
        </authorList>
    </citation>
    <scope>NUCLEOTIDE SEQUENCE</scope>
</reference>
<dbReference type="Pfam" id="PF09719">
    <property type="entry name" value="C_GCAxxG_C_C"/>
    <property type="match status" value="2"/>
</dbReference>
<protein>
    <recommendedName>
        <fullName evidence="2">C_GCAxxG_C_C family protein</fullName>
    </recommendedName>
</protein>
<sequence>MNKSVEKSESYWGWRGSFCLIKDLNCALASQEVLQDMKGRREDRVLKAVTGLEGGVVASGSTCGVVTGGALGLALMYDNVLKEKGVAAEAGVMSLIGEYIKWFEDNYGSSLCRERSGINFYTTGGQLRYLLPGDKVGKCLWHIGGAMKHLCAYQKKDLSELSVEKEQIQSEPIHCAQAVLEGIKNRTGIDDPLLERLSFIFDGGLAFKGGVCGALVGAIAGINLLLGMDVRDSNYFKTIKAFVVGHANLLTNKPMGVPEPFCVGKNIVKRFREKAGALECRFITDKKFSGWNDFQKYMSSSDKCAGLIELATTEASNAIKSLK</sequence>
<proteinExistence type="predicted"/>
<gene>
    <name evidence="1" type="ORF">ASZ90_006389</name>
</gene>